<reference evidence="9 10" key="1">
    <citation type="submission" date="2024-01" db="EMBL/GenBank/DDBJ databases">
        <title>The genome of the rayed Mediterranean limpet Patella caerulea (Linnaeus, 1758).</title>
        <authorList>
            <person name="Anh-Thu Weber A."/>
            <person name="Halstead-Nussloch G."/>
        </authorList>
    </citation>
    <scope>NUCLEOTIDE SEQUENCE [LARGE SCALE GENOMIC DNA]</scope>
    <source>
        <strain evidence="9">AATW-2023a</strain>
        <tissue evidence="9">Whole specimen</tissue>
    </source>
</reference>
<dbReference type="GO" id="GO:0046982">
    <property type="term" value="F:protein heterodimerization activity"/>
    <property type="evidence" value="ECO:0007669"/>
    <property type="project" value="InterPro"/>
</dbReference>
<evidence type="ECO:0000313" key="9">
    <source>
        <dbReference type="EMBL" id="KAK6185553.1"/>
    </source>
</evidence>
<feature type="coiled-coil region" evidence="6">
    <location>
        <begin position="811"/>
        <end position="872"/>
    </location>
</feature>
<dbReference type="GO" id="GO:0005669">
    <property type="term" value="C:transcription factor TFIID complex"/>
    <property type="evidence" value="ECO:0007669"/>
    <property type="project" value="InterPro"/>
</dbReference>
<evidence type="ECO:0000256" key="7">
    <source>
        <dbReference type="SAM" id="MobiDB-lite"/>
    </source>
</evidence>
<feature type="compositionally biased region" description="Low complexity" evidence="7">
    <location>
        <begin position="891"/>
        <end position="912"/>
    </location>
</feature>
<dbReference type="Gene3D" id="1.10.20.10">
    <property type="entry name" value="Histone, subunit A"/>
    <property type="match status" value="1"/>
</dbReference>
<dbReference type="AlphaFoldDB" id="A0AAN8K486"/>
<dbReference type="InterPro" id="IPR007900">
    <property type="entry name" value="TAF4_C"/>
</dbReference>
<organism evidence="9 10">
    <name type="scientific">Patella caerulea</name>
    <name type="common">Rayed Mediterranean limpet</name>
    <dbReference type="NCBI Taxonomy" id="87958"/>
    <lineage>
        <taxon>Eukaryota</taxon>
        <taxon>Metazoa</taxon>
        <taxon>Spiralia</taxon>
        <taxon>Lophotrochozoa</taxon>
        <taxon>Mollusca</taxon>
        <taxon>Gastropoda</taxon>
        <taxon>Patellogastropoda</taxon>
        <taxon>Patelloidea</taxon>
        <taxon>Patellidae</taxon>
        <taxon>Patella</taxon>
    </lineage>
</organism>
<name>A0AAN8K486_PATCE</name>
<comment type="similarity">
    <text evidence="2">Belongs to the TAF4 family.</text>
</comment>
<dbReference type="EMBL" id="JAZGQO010000006">
    <property type="protein sequence ID" value="KAK6185553.1"/>
    <property type="molecule type" value="Genomic_DNA"/>
</dbReference>
<dbReference type="PROSITE" id="PS51119">
    <property type="entry name" value="TAFH"/>
    <property type="match status" value="1"/>
</dbReference>
<accession>A0AAN8K486</accession>
<comment type="caution">
    <text evidence="9">The sequence shown here is derived from an EMBL/GenBank/DDBJ whole genome shotgun (WGS) entry which is preliminary data.</text>
</comment>
<protein>
    <recommendedName>
        <fullName evidence="8">TAFH domain-containing protein</fullName>
    </recommendedName>
</protein>
<evidence type="ECO:0000313" key="10">
    <source>
        <dbReference type="Proteomes" id="UP001347796"/>
    </source>
</evidence>
<keyword evidence="6" id="KW-0175">Coiled coil</keyword>
<dbReference type="GO" id="GO:0003677">
    <property type="term" value="F:DNA binding"/>
    <property type="evidence" value="ECO:0007669"/>
    <property type="project" value="TreeGrafter"/>
</dbReference>
<dbReference type="Gene3D" id="1.20.120.1110">
    <property type="entry name" value="TAFH/NHR1 domain"/>
    <property type="match status" value="1"/>
</dbReference>
<gene>
    <name evidence="9" type="ORF">SNE40_007760</name>
</gene>
<evidence type="ECO:0000256" key="5">
    <source>
        <dbReference type="ARBA" id="ARBA00023242"/>
    </source>
</evidence>
<keyword evidence="10" id="KW-1185">Reference proteome</keyword>
<dbReference type="InterPro" id="IPR003894">
    <property type="entry name" value="TAFH_NHR1"/>
</dbReference>
<dbReference type="InterPro" id="IPR045144">
    <property type="entry name" value="TAF4"/>
</dbReference>
<evidence type="ECO:0000256" key="2">
    <source>
        <dbReference type="ARBA" id="ARBA00006178"/>
    </source>
</evidence>
<dbReference type="InterPro" id="IPR009072">
    <property type="entry name" value="Histone-fold"/>
</dbReference>
<dbReference type="Pfam" id="PF07531">
    <property type="entry name" value="TAFH"/>
    <property type="match status" value="1"/>
</dbReference>
<evidence type="ECO:0000256" key="3">
    <source>
        <dbReference type="ARBA" id="ARBA00023015"/>
    </source>
</evidence>
<dbReference type="FunFam" id="1.10.20.10:FF:000015">
    <property type="entry name" value="Transcription initiation factor TFIID subunit 4B"/>
    <property type="match status" value="1"/>
</dbReference>
<comment type="subcellular location">
    <subcellularLocation>
        <location evidence="1">Nucleus</location>
    </subcellularLocation>
</comment>
<keyword evidence="4" id="KW-0804">Transcription</keyword>
<feature type="region of interest" description="Disordered" evidence="7">
    <location>
        <begin position="34"/>
        <end position="55"/>
    </location>
</feature>
<dbReference type="CDD" id="cd08045">
    <property type="entry name" value="HFD_TAF4"/>
    <property type="match status" value="1"/>
</dbReference>
<dbReference type="GO" id="GO:0016251">
    <property type="term" value="F:RNA polymerase II general transcription initiation factor activity"/>
    <property type="evidence" value="ECO:0007669"/>
    <property type="project" value="TreeGrafter"/>
</dbReference>
<dbReference type="SMART" id="SM00549">
    <property type="entry name" value="TAFH"/>
    <property type="match status" value="1"/>
</dbReference>
<dbReference type="GO" id="GO:0006367">
    <property type="term" value="P:transcription initiation at RNA polymerase II promoter"/>
    <property type="evidence" value="ECO:0007669"/>
    <property type="project" value="TreeGrafter"/>
</dbReference>
<dbReference type="Proteomes" id="UP001347796">
    <property type="component" value="Unassembled WGS sequence"/>
</dbReference>
<dbReference type="SUPFAM" id="SSF47113">
    <property type="entry name" value="Histone-fold"/>
    <property type="match status" value="1"/>
</dbReference>
<feature type="compositionally biased region" description="Polar residues" evidence="7">
    <location>
        <begin position="34"/>
        <end position="43"/>
    </location>
</feature>
<keyword evidence="3" id="KW-0805">Transcription regulation</keyword>
<evidence type="ECO:0000256" key="4">
    <source>
        <dbReference type="ARBA" id="ARBA00023163"/>
    </source>
</evidence>
<feature type="region of interest" description="Disordered" evidence="7">
    <location>
        <begin position="883"/>
        <end position="917"/>
    </location>
</feature>
<feature type="compositionally biased region" description="Low complexity" evidence="7">
    <location>
        <begin position="44"/>
        <end position="55"/>
    </location>
</feature>
<evidence type="ECO:0000259" key="8">
    <source>
        <dbReference type="PROSITE" id="PS51119"/>
    </source>
</evidence>
<dbReference type="PANTHER" id="PTHR15138:SF14">
    <property type="entry name" value="TRANSCRIPTION INITIATION FACTOR TFIID SUBUNIT 4"/>
    <property type="match status" value="1"/>
</dbReference>
<dbReference type="InterPro" id="IPR037249">
    <property type="entry name" value="TAFH/NHR1_dom_sf"/>
</dbReference>
<proteinExistence type="inferred from homology"/>
<dbReference type="Pfam" id="PF05236">
    <property type="entry name" value="TAF4"/>
    <property type="match status" value="1"/>
</dbReference>
<feature type="domain" description="TAFH" evidence="8">
    <location>
        <begin position="505"/>
        <end position="600"/>
    </location>
</feature>
<evidence type="ECO:0000256" key="6">
    <source>
        <dbReference type="SAM" id="Coils"/>
    </source>
</evidence>
<keyword evidence="5" id="KW-0539">Nucleus</keyword>
<dbReference type="PANTHER" id="PTHR15138">
    <property type="entry name" value="TRANSCRIPTION INITIATION FACTOR TFIID SUBUNIT 4"/>
    <property type="match status" value="1"/>
</dbReference>
<sequence>MADPGSIDDLLSSEIDESAVSALVGSLESQLASSTNRDLSKTPSDSSVNNNHISSITSNATTTNSLFSTNASQVNVSQKGLSSHTNSTINFTLGQGNKSVPENQILGITSIINSTGAPSSGVNALVNSQNSDHHVSLPSNTSSVRNLVHPHQNNVTDSSVHISSPSPGLNASTVINSSAPQIHVTTNNFPSTQTVSGASTRGTNSAANAIYNLANIASEQKPMTIAQNGNHAQIQKGRSVIASPKQFVVKQESSNIQVKQEVGSPFRKTDIVNVKDGANIQTIIGQTTQSGVLPSGTPVIGGRPMVNTLKAAPVGSNVITVRAPTNQQVTVVRPPLSSTTSGSVQFNPVRHVTSKTGQVRVSTPIRMTNHPHQISIAPRQSGAGNTITLSPGLQLPPNTILMKNEHGQLMLVSTAHSGSATQGQGPVLATKVQNVRPSTSIAMGRPATSPAVVIQPQTGVGRGQPQVLPNTVTTSSQVLPGTPSVGQPQAAVTQPGAAAGQQGMLQNVEKCKNFLSTLIKLAQSQPQETVRNVRELIQGLIDGKVEPQTFTEKLQVELKSSPQPYLVPFLKKSLPLLRHYLIMDKMTIDGVKAPPPEIAGMHPMPAMSSVQQRPVAPFGVQQMVMRQGVPGQMYVRPGNKVLVQGAPTSSANLVRIKTPIPIQGNLASGVNSFQTRVVKASGSPAPKEKQKFEALKDGDDDINDVATMGGVNLSEESKNILATNADFIGTQIRSCKDEAFLFHGPLMARIHEIAKKHGLDEVSLDVANMISHATQERLRDMVEKLSTIAEHRIEIYKMDSRYEVTNDVRTQLKFLEEIDKLEKKRHEEQEREILLRAIKSRSKNEDPEQLKLKQKAKELQAAEMEEVRQREANLTALAAIGPRKKRKIETTDSGQTAGTSSSTGANGSGVSSNISVMNRPRTKRVNLRDMLFLLEQERSVSKSNLLYKTFLK</sequence>
<dbReference type="SUPFAM" id="SSF158553">
    <property type="entry name" value="TAFH domain-like"/>
    <property type="match status" value="1"/>
</dbReference>
<evidence type="ECO:0000256" key="1">
    <source>
        <dbReference type="ARBA" id="ARBA00004123"/>
    </source>
</evidence>